<protein>
    <recommendedName>
        <fullName evidence="1">F-box domain-containing protein</fullName>
    </recommendedName>
</protein>
<gene>
    <name evidence="2" type="ORF">CPB84DRAFT_1785069</name>
</gene>
<evidence type="ECO:0000313" key="2">
    <source>
        <dbReference type="EMBL" id="KAF8889978.1"/>
    </source>
</evidence>
<dbReference type="OrthoDB" id="2423701at2759"/>
<keyword evidence="3" id="KW-1185">Reference proteome</keyword>
<dbReference type="PROSITE" id="PS50181">
    <property type="entry name" value="FBOX"/>
    <property type="match status" value="1"/>
</dbReference>
<organism evidence="2 3">
    <name type="scientific">Gymnopilus junonius</name>
    <name type="common">Spectacular rustgill mushroom</name>
    <name type="synonym">Gymnopilus spectabilis subsp. junonius</name>
    <dbReference type="NCBI Taxonomy" id="109634"/>
    <lineage>
        <taxon>Eukaryota</taxon>
        <taxon>Fungi</taxon>
        <taxon>Dikarya</taxon>
        <taxon>Basidiomycota</taxon>
        <taxon>Agaricomycotina</taxon>
        <taxon>Agaricomycetes</taxon>
        <taxon>Agaricomycetidae</taxon>
        <taxon>Agaricales</taxon>
        <taxon>Agaricineae</taxon>
        <taxon>Hymenogastraceae</taxon>
        <taxon>Gymnopilus</taxon>
    </lineage>
</organism>
<dbReference type="AlphaFoldDB" id="A0A9P5TKT4"/>
<dbReference type="Gene3D" id="3.80.10.10">
    <property type="entry name" value="Ribonuclease Inhibitor"/>
    <property type="match status" value="1"/>
</dbReference>
<dbReference type="SUPFAM" id="SSF81383">
    <property type="entry name" value="F-box domain"/>
    <property type="match status" value="1"/>
</dbReference>
<sequence>RKQTIDIAPDKWQGYARAARLFLQSSKLKETEQDRRASLLTLEQQVHRDREAHRKRFADNMGKLPIELFGEIARILMMEDPAASIILSQVSKHWREVVHNIPFLWDSLVLTRRRPKQKAKVWLERSKGRIRELVVRSSALDVPQWSTNLLDPVQWRYLRVLRVQRWDVATFLHSIGHATSLKDLEQLELDYSDNSEAWRARSLPALSNHLHLRNLTMRGMPLSWATHLTNITSLRLQSVTCFSGALSDFLKNNPFLEHLSIETLAVLSDDKDKEDFSLPCLSVLEIKGSYPIFVHTLDFPKLEVLRVDTPPPGYDSFLQHLVTHSAPALTELRLTSVQCRGDSIMNLLRISPNLQILEVSNTASHATTIIEALASPSFSPQTNDIPSSSTTSILCPKLTHVNFSKSPDVQTGPLVRMIKLRLPPMGAPPANLEGNFVSRMTSLVIDECPNVDSNWLPWFREKVGSSAKFRS</sequence>
<feature type="non-terminal residue" evidence="2">
    <location>
        <position position="471"/>
    </location>
</feature>
<evidence type="ECO:0000259" key="1">
    <source>
        <dbReference type="PROSITE" id="PS50181"/>
    </source>
</evidence>
<reference evidence="2" key="1">
    <citation type="submission" date="2020-11" db="EMBL/GenBank/DDBJ databases">
        <authorList>
            <consortium name="DOE Joint Genome Institute"/>
            <person name="Ahrendt S."/>
            <person name="Riley R."/>
            <person name="Andreopoulos W."/>
            <person name="LaButti K."/>
            <person name="Pangilinan J."/>
            <person name="Ruiz-duenas F.J."/>
            <person name="Barrasa J.M."/>
            <person name="Sanchez-Garcia M."/>
            <person name="Camarero S."/>
            <person name="Miyauchi S."/>
            <person name="Serrano A."/>
            <person name="Linde D."/>
            <person name="Babiker R."/>
            <person name="Drula E."/>
            <person name="Ayuso-Fernandez I."/>
            <person name="Pacheco R."/>
            <person name="Padilla G."/>
            <person name="Ferreira P."/>
            <person name="Barriuso J."/>
            <person name="Kellner H."/>
            <person name="Castanera R."/>
            <person name="Alfaro M."/>
            <person name="Ramirez L."/>
            <person name="Pisabarro A.G."/>
            <person name="Kuo A."/>
            <person name="Tritt A."/>
            <person name="Lipzen A."/>
            <person name="He G."/>
            <person name="Yan M."/>
            <person name="Ng V."/>
            <person name="Cullen D."/>
            <person name="Martin F."/>
            <person name="Rosso M.-N."/>
            <person name="Henrissat B."/>
            <person name="Hibbett D."/>
            <person name="Martinez A.T."/>
            <person name="Grigoriev I.V."/>
        </authorList>
    </citation>
    <scope>NUCLEOTIDE SEQUENCE</scope>
    <source>
        <strain evidence="2">AH 44721</strain>
    </source>
</reference>
<dbReference type="InterPro" id="IPR001810">
    <property type="entry name" value="F-box_dom"/>
</dbReference>
<name>A0A9P5TKT4_GYMJU</name>
<dbReference type="SUPFAM" id="SSF52047">
    <property type="entry name" value="RNI-like"/>
    <property type="match status" value="1"/>
</dbReference>
<dbReference type="InterPro" id="IPR032675">
    <property type="entry name" value="LRR_dom_sf"/>
</dbReference>
<dbReference type="Proteomes" id="UP000724874">
    <property type="component" value="Unassembled WGS sequence"/>
</dbReference>
<dbReference type="InterPro" id="IPR036047">
    <property type="entry name" value="F-box-like_dom_sf"/>
</dbReference>
<dbReference type="EMBL" id="JADNYJ010000077">
    <property type="protein sequence ID" value="KAF8889978.1"/>
    <property type="molecule type" value="Genomic_DNA"/>
</dbReference>
<feature type="domain" description="F-box" evidence="1">
    <location>
        <begin position="58"/>
        <end position="108"/>
    </location>
</feature>
<accession>A0A9P5TKT4</accession>
<evidence type="ECO:0000313" key="3">
    <source>
        <dbReference type="Proteomes" id="UP000724874"/>
    </source>
</evidence>
<proteinExistence type="predicted"/>
<comment type="caution">
    <text evidence="2">The sequence shown here is derived from an EMBL/GenBank/DDBJ whole genome shotgun (WGS) entry which is preliminary data.</text>
</comment>